<dbReference type="PANTHER" id="PTHR12499:SF0">
    <property type="entry name" value="OPTIC ATROPHY 3 PROTEIN"/>
    <property type="match status" value="1"/>
</dbReference>
<proteinExistence type="inferred from homology"/>
<dbReference type="GO" id="GO:0005739">
    <property type="term" value="C:mitochondrion"/>
    <property type="evidence" value="ECO:0007669"/>
    <property type="project" value="TreeGrafter"/>
</dbReference>
<dbReference type="Pfam" id="PF07047">
    <property type="entry name" value="OPA3"/>
    <property type="match status" value="1"/>
</dbReference>
<reference evidence="4" key="1">
    <citation type="journal article" date="2018" name="Nat. Microbiol.">
        <title>Leveraging single-cell genomics to expand the fungal tree of life.</title>
        <authorList>
            <person name="Ahrendt S.R."/>
            <person name="Quandt C.A."/>
            <person name="Ciobanu D."/>
            <person name="Clum A."/>
            <person name="Salamov A."/>
            <person name="Andreopoulos B."/>
            <person name="Cheng J.F."/>
            <person name="Woyke T."/>
            <person name="Pelin A."/>
            <person name="Henrissat B."/>
            <person name="Reynolds N.K."/>
            <person name="Benny G.L."/>
            <person name="Smith M.E."/>
            <person name="James T.Y."/>
            <person name="Grigoriev I.V."/>
        </authorList>
    </citation>
    <scope>NUCLEOTIDE SEQUENCE [LARGE SCALE GENOMIC DNA]</scope>
    <source>
        <strain evidence="4">Benny S71-1</strain>
    </source>
</reference>
<evidence type="ECO:0000256" key="2">
    <source>
        <dbReference type="ARBA" id="ARBA00023054"/>
    </source>
</evidence>
<dbReference type="EMBL" id="KZ991010">
    <property type="protein sequence ID" value="RKP23395.1"/>
    <property type="molecule type" value="Genomic_DNA"/>
</dbReference>
<gene>
    <name evidence="3" type="ORF">SYNPS1DRAFT_18684</name>
</gene>
<dbReference type="InterPro" id="IPR010754">
    <property type="entry name" value="OPA3-like"/>
</dbReference>
<organism evidence="3 4">
    <name type="scientific">Syncephalis pseudoplumigaleata</name>
    <dbReference type="NCBI Taxonomy" id="1712513"/>
    <lineage>
        <taxon>Eukaryota</taxon>
        <taxon>Fungi</taxon>
        <taxon>Fungi incertae sedis</taxon>
        <taxon>Zoopagomycota</taxon>
        <taxon>Zoopagomycotina</taxon>
        <taxon>Zoopagomycetes</taxon>
        <taxon>Zoopagales</taxon>
        <taxon>Piptocephalidaceae</taxon>
        <taxon>Syncephalis</taxon>
    </lineage>
</organism>
<evidence type="ECO:0000313" key="3">
    <source>
        <dbReference type="EMBL" id="RKP23395.1"/>
    </source>
</evidence>
<keyword evidence="4" id="KW-1185">Reference proteome</keyword>
<evidence type="ECO:0000256" key="1">
    <source>
        <dbReference type="ARBA" id="ARBA00007584"/>
    </source>
</evidence>
<comment type="similarity">
    <text evidence="1">Belongs to the OPA3 family.</text>
</comment>
<sequence length="97" mass="10933">MSSLKIGTLLIRTIAKPIAARIKDYSKTHPRFRNACISMAQAMHRFELNLKMKFLGYKKETIRPLNDARAIEAGTNFLSEAFLFSVAAGVILFEATR</sequence>
<accession>A0A4P9YUD2</accession>
<dbReference type="GO" id="GO:0019216">
    <property type="term" value="P:regulation of lipid metabolic process"/>
    <property type="evidence" value="ECO:0007669"/>
    <property type="project" value="TreeGrafter"/>
</dbReference>
<dbReference type="PANTHER" id="PTHR12499">
    <property type="entry name" value="OPTIC ATROPHY 3 PROTEIN OPA3"/>
    <property type="match status" value="1"/>
</dbReference>
<evidence type="ECO:0000313" key="4">
    <source>
        <dbReference type="Proteomes" id="UP000278143"/>
    </source>
</evidence>
<protein>
    <submittedName>
        <fullName evidence="3">Optic atrophy 3-like protein</fullName>
    </submittedName>
</protein>
<dbReference type="AlphaFoldDB" id="A0A4P9YUD2"/>
<dbReference type="OrthoDB" id="2129069at2759"/>
<name>A0A4P9YUD2_9FUNG</name>
<keyword evidence="2" id="KW-0175">Coiled coil</keyword>
<dbReference type="Proteomes" id="UP000278143">
    <property type="component" value="Unassembled WGS sequence"/>
</dbReference>